<feature type="transmembrane region" description="Helical" evidence="14">
    <location>
        <begin position="508"/>
        <end position="528"/>
    </location>
</feature>
<dbReference type="Pfam" id="PF00474">
    <property type="entry name" value="SSF"/>
    <property type="match status" value="1"/>
</dbReference>
<evidence type="ECO:0000256" key="10">
    <source>
        <dbReference type="ARBA" id="ARBA00023136"/>
    </source>
</evidence>
<dbReference type="InterPro" id="IPR038377">
    <property type="entry name" value="Na/Glc_symporter_sf"/>
</dbReference>
<gene>
    <name evidence="15" type="ORF">QEH59_08775</name>
</gene>
<evidence type="ECO:0000256" key="4">
    <source>
        <dbReference type="ARBA" id="ARBA00022475"/>
    </source>
</evidence>
<feature type="transmembrane region" description="Helical" evidence="14">
    <location>
        <begin position="592"/>
        <end position="612"/>
    </location>
</feature>
<evidence type="ECO:0000256" key="14">
    <source>
        <dbReference type="SAM" id="Phobius"/>
    </source>
</evidence>
<evidence type="ECO:0000256" key="2">
    <source>
        <dbReference type="ARBA" id="ARBA00006434"/>
    </source>
</evidence>
<evidence type="ECO:0000256" key="7">
    <source>
        <dbReference type="ARBA" id="ARBA00022989"/>
    </source>
</evidence>
<comment type="catalytic activity">
    <reaction evidence="12">
        <text>L-proline(in) + Na(+)(in) = L-proline(out) + Na(+)(out)</text>
        <dbReference type="Rhea" id="RHEA:28967"/>
        <dbReference type="ChEBI" id="CHEBI:29101"/>
        <dbReference type="ChEBI" id="CHEBI:60039"/>
    </reaction>
</comment>
<reference evidence="15 16" key="1">
    <citation type="submission" date="2023-04" db="EMBL/GenBank/DDBJ databases">
        <title>A novel bacteria isolated from coastal sediment.</title>
        <authorList>
            <person name="Liu X.-J."/>
            <person name="Du Z.-J."/>
        </authorList>
    </citation>
    <scope>NUCLEOTIDE SEQUENCE [LARGE SCALE GENOMIC DNA]</scope>
    <source>
        <strain evidence="15 16">SDUM461004</strain>
    </source>
</reference>
<dbReference type="PANTHER" id="PTHR48086">
    <property type="entry name" value="SODIUM/PROLINE SYMPORTER-RELATED"/>
    <property type="match status" value="1"/>
</dbReference>
<feature type="transmembrane region" description="Helical" evidence="14">
    <location>
        <begin position="624"/>
        <end position="646"/>
    </location>
</feature>
<feature type="transmembrane region" description="Helical" evidence="14">
    <location>
        <begin position="158"/>
        <end position="183"/>
    </location>
</feature>
<keyword evidence="6" id="KW-0769">Symport</keyword>
<keyword evidence="5 14" id="KW-0812">Transmembrane</keyword>
<sequence>MNMHFIDWLIPIAMLLLMVGICLLARTLNKSVADFLAANRMGGRYLLAVGQGMTGLGAISIAANFEKYYQTGFSAYWWAKMVAPIGLILALTGFVVYRYRETRALTMAQFFEMRYSHNFRIFSGILAWTSGILNYGIFPAVSARFLIYFTGLPIQFEFLGHTFPTLALVMLILMSIALLMVSIGGQISIMVTDMLQGQFVNIALLVILGILFYHMSWADVMEGLRHSPPGESRINPFKQDKVGDFNMWFFVMMGILQIYGTRAWQGSQAYNAAARNPHEAKMANILGEFRGMVTTLVILLIPIFIFAYLHLDQFSNEAALVTQNLGMIEDVQIQKQMRVPMALGEILPVGVIGLFTAVIIMAAVSTDNTYLHSWGSIFIQDVIIPLRKRKLTQKTHMWLLRFSIMGVALFGFTWSLFFPLNEYIYMYFQITGAIYLGGAGSVIIGGLYWKRGTVGGAWAAMISGSLLAVSGIVLRNIIWTKFLPDWKITYAEWSWLQSLPDKFPLNGMQMSFISASVAILAYVFFSLISKTPPANMDKLLHRGKYSVEPKFEASAKELAATKSNSTTHIILHRLGINDDFTRGDRIIYFLKIAWVMFFVVSFIVGTSINLFYPIPDSAWEKWWGLIVSMTIFASIITVVWFLWGGFRDLIDLIRKLSVQDRNIDDDGSVSEEEHVQLKASDLK</sequence>
<keyword evidence="7 14" id="KW-1133">Transmembrane helix</keyword>
<keyword evidence="11" id="KW-0739">Sodium transport</keyword>
<feature type="transmembrane region" description="Helical" evidence="14">
    <location>
        <begin position="77"/>
        <end position="97"/>
    </location>
</feature>
<evidence type="ECO:0000256" key="13">
    <source>
        <dbReference type="RuleBase" id="RU362091"/>
    </source>
</evidence>
<protein>
    <recommendedName>
        <fullName evidence="17">Sodium:solute symporter</fullName>
    </recommendedName>
</protein>
<comment type="subcellular location">
    <subcellularLocation>
        <location evidence="1">Cell membrane</location>
        <topology evidence="1">Multi-pass membrane protein</topology>
    </subcellularLocation>
</comment>
<feature type="transmembrane region" description="Helical" evidence="14">
    <location>
        <begin position="398"/>
        <end position="418"/>
    </location>
</feature>
<dbReference type="InterPro" id="IPR001734">
    <property type="entry name" value="Na/solute_symporter"/>
</dbReference>
<evidence type="ECO:0000256" key="3">
    <source>
        <dbReference type="ARBA" id="ARBA00022448"/>
    </source>
</evidence>
<feature type="transmembrane region" description="Helical" evidence="14">
    <location>
        <begin position="245"/>
        <end position="264"/>
    </location>
</feature>
<evidence type="ECO:0000256" key="11">
    <source>
        <dbReference type="ARBA" id="ARBA00023201"/>
    </source>
</evidence>
<dbReference type="PROSITE" id="PS50283">
    <property type="entry name" value="NA_SOLUT_SYMP_3"/>
    <property type="match status" value="1"/>
</dbReference>
<feature type="transmembrane region" description="Helical" evidence="14">
    <location>
        <begin position="6"/>
        <end position="25"/>
    </location>
</feature>
<evidence type="ECO:0000256" key="9">
    <source>
        <dbReference type="ARBA" id="ARBA00023065"/>
    </source>
</evidence>
<feature type="transmembrane region" description="Helical" evidence="14">
    <location>
        <begin position="456"/>
        <end position="478"/>
    </location>
</feature>
<evidence type="ECO:0000256" key="8">
    <source>
        <dbReference type="ARBA" id="ARBA00023053"/>
    </source>
</evidence>
<proteinExistence type="inferred from homology"/>
<evidence type="ECO:0000256" key="1">
    <source>
        <dbReference type="ARBA" id="ARBA00004651"/>
    </source>
</evidence>
<evidence type="ECO:0008006" key="17">
    <source>
        <dbReference type="Google" id="ProtNLM"/>
    </source>
</evidence>
<keyword evidence="10 14" id="KW-0472">Membrane</keyword>
<feature type="transmembrane region" description="Helical" evidence="14">
    <location>
        <begin position="118"/>
        <end position="138"/>
    </location>
</feature>
<dbReference type="RefSeq" id="WP_308984988.1">
    <property type="nucleotide sequence ID" value="NZ_JARXIC010000012.1"/>
</dbReference>
<feature type="transmembrane region" description="Helical" evidence="14">
    <location>
        <begin position="45"/>
        <end position="65"/>
    </location>
</feature>
<comment type="similarity">
    <text evidence="2 13">Belongs to the sodium:solute symporter (SSF) (TC 2.A.21) family.</text>
</comment>
<name>A0ABU1AIE3_9BACT</name>
<evidence type="ECO:0000256" key="5">
    <source>
        <dbReference type="ARBA" id="ARBA00022692"/>
    </source>
</evidence>
<dbReference type="PANTHER" id="PTHR48086:SF3">
    <property type="entry name" value="SODIUM_PROLINE SYMPORTER"/>
    <property type="match status" value="1"/>
</dbReference>
<keyword evidence="16" id="KW-1185">Reference proteome</keyword>
<evidence type="ECO:0000256" key="6">
    <source>
        <dbReference type="ARBA" id="ARBA00022847"/>
    </source>
</evidence>
<feature type="transmembrane region" description="Helical" evidence="14">
    <location>
        <begin position="424"/>
        <end position="449"/>
    </location>
</feature>
<keyword evidence="4" id="KW-1003">Cell membrane</keyword>
<accession>A0ABU1AIE3</accession>
<feature type="transmembrane region" description="Helical" evidence="14">
    <location>
        <begin position="285"/>
        <end position="309"/>
    </location>
</feature>
<feature type="transmembrane region" description="Helical" evidence="14">
    <location>
        <begin position="195"/>
        <end position="215"/>
    </location>
</feature>
<feature type="transmembrane region" description="Helical" evidence="14">
    <location>
        <begin position="346"/>
        <end position="364"/>
    </location>
</feature>
<dbReference type="EMBL" id="JARXIC010000012">
    <property type="protein sequence ID" value="MDQ8194519.1"/>
    <property type="molecule type" value="Genomic_DNA"/>
</dbReference>
<dbReference type="InterPro" id="IPR050277">
    <property type="entry name" value="Sodium:Solute_Symporter"/>
</dbReference>
<comment type="caution">
    <text evidence="15">The sequence shown here is derived from an EMBL/GenBank/DDBJ whole genome shotgun (WGS) entry which is preliminary data.</text>
</comment>
<keyword evidence="9" id="KW-0406">Ion transport</keyword>
<organism evidence="15 16">
    <name type="scientific">Thalassobacterium sedimentorum</name>
    <dbReference type="NCBI Taxonomy" id="3041258"/>
    <lineage>
        <taxon>Bacteria</taxon>
        <taxon>Pseudomonadati</taxon>
        <taxon>Verrucomicrobiota</taxon>
        <taxon>Opitutia</taxon>
        <taxon>Puniceicoccales</taxon>
        <taxon>Coraliomargaritaceae</taxon>
        <taxon>Thalassobacterium</taxon>
    </lineage>
</organism>
<dbReference type="Proteomes" id="UP001243717">
    <property type="component" value="Unassembled WGS sequence"/>
</dbReference>
<evidence type="ECO:0000256" key="12">
    <source>
        <dbReference type="ARBA" id="ARBA00033708"/>
    </source>
</evidence>
<evidence type="ECO:0000313" key="16">
    <source>
        <dbReference type="Proteomes" id="UP001243717"/>
    </source>
</evidence>
<keyword evidence="8" id="KW-0915">Sodium</keyword>
<evidence type="ECO:0000313" key="15">
    <source>
        <dbReference type="EMBL" id="MDQ8194519.1"/>
    </source>
</evidence>
<keyword evidence="3" id="KW-0813">Transport</keyword>
<dbReference type="Gene3D" id="1.20.1730.10">
    <property type="entry name" value="Sodium/glucose cotransporter"/>
    <property type="match status" value="1"/>
</dbReference>